<keyword evidence="3 8" id="KW-0436">Ligase</keyword>
<proteinExistence type="inferred from homology"/>
<organism evidence="10 11">
    <name type="scientific">Rothia amarae</name>
    <dbReference type="NCBI Taxonomy" id="169480"/>
    <lineage>
        <taxon>Bacteria</taxon>
        <taxon>Bacillati</taxon>
        <taxon>Actinomycetota</taxon>
        <taxon>Actinomycetes</taxon>
        <taxon>Micrococcales</taxon>
        <taxon>Micrococcaceae</taxon>
        <taxon>Rothia</taxon>
    </lineage>
</organism>
<feature type="binding site" evidence="8">
    <location>
        <position position="207"/>
    </location>
    <ligand>
        <name>(R)-pantoate</name>
        <dbReference type="ChEBI" id="CHEBI:15980"/>
    </ligand>
</feature>
<keyword evidence="4 8" id="KW-0566">Pantothenate biosynthesis</keyword>
<feature type="binding site" evidence="8">
    <location>
        <position position="230"/>
    </location>
    <ligand>
        <name>ATP</name>
        <dbReference type="ChEBI" id="CHEBI:30616"/>
    </ligand>
</feature>
<keyword evidence="8" id="KW-0963">Cytoplasm</keyword>
<dbReference type="KEGG" id="rama:IDM48_01515"/>
<dbReference type="InterPro" id="IPR003721">
    <property type="entry name" value="Pantoate_ligase"/>
</dbReference>
<dbReference type="EC" id="6.3.2.1" evidence="8"/>
<dbReference type="GO" id="GO:0004592">
    <property type="term" value="F:pantoate-beta-alanine ligase activity"/>
    <property type="evidence" value="ECO:0007669"/>
    <property type="project" value="UniProtKB-UniRule"/>
</dbReference>
<comment type="miscellaneous">
    <text evidence="8">The reaction proceeds by a bi uni uni bi ping pong mechanism.</text>
</comment>
<feature type="binding site" evidence="8">
    <location>
        <begin position="77"/>
        <end position="84"/>
    </location>
    <ligand>
        <name>ATP</name>
        <dbReference type="ChEBI" id="CHEBI:30616"/>
    </ligand>
</feature>
<dbReference type="AlphaFoldDB" id="A0A7H2BKG1"/>
<dbReference type="NCBIfam" id="TIGR00018">
    <property type="entry name" value="panC"/>
    <property type="match status" value="1"/>
</dbReference>
<dbReference type="Gene3D" id="3.40.50.620">
    <property type="entry name" value="HUPs"/>
    <property type="match status" value="1"/>
</dbReference>
<comment type="pathway">
    <text evidence="1 8">Cofactor biosynthesis; (R)-pantothenate biosynthesis; (R)-pantothenate from (R)-pantoate and beta-alanine: step 1/1.</text>
</comment>
<evidence type="ECO:0000256" key="7">
    <source>
        <dbReference type="ARBA" id="ARBA00048258"/>
    </source>
</evidence>
<dbReference type="InterPro" id="IPR042176">
    <property type="entry name" value="Pantoate_ligase_C"/>
</dbReference>
<evidence type="ECO:0000256" key="6">
    <source>
        <dbReference type="ARBA" id="ARBA00022840"/>
    </source>
</evidence>
<comment type="subcellular location">
    <subcellularLocation>
        <location evidence="8">Cytoplasm</location>
    </subcellularLocation>
</comment>
<dbReference type="HAMAP" id="MF_00158">
    <property type="entry name" value="PanC"/>
    <property type="match status" value="1"/>
</dbReference>
<dbReference type="GO" id="GO:0015940">
    <property type="term" value="P:pantothenate biosynthetic process"/>
    <property type="evidence" value="ECO:0007669"/>
    <property type="project" value="UniProtKB-UniRule"/>
</dbReference>
<gene>
    <name evidence="8" type="primary">panC</name>
    <name evidence="10" type="ORF">IDM48_01515</name>
</gene>
<evidence type="ECO:0000313" key="11">
    <source>
        <dbReference type="Proteomes" id="UP000516421"/>
    </source>
</evidence>
<dbReference type="GO" id="GO:0005829">
    <property type="term" value="C:cytosol"/>
    <property type="evidence" value="ECO:0007669"/>
    <property type="project" value="TreeGrafter"/>
</dbReference>
<dbReference type="Pfam" id="PF02569">
    <property type="entry name" value="Pantoate_ligase"/>
    <property type="match status" value="1"/>
</dbReference>
<evidence type="ECO:0000313" key="10">
    <source>
        <dbReference type="EMBL" id="QNV40157.1"/>
    </source>
</evidence>
<name>A0A7H2BKG1_9MICC</name>
<dbReference type="SUPFAM" id="SSF52374">
    <property type="entry name" value="Nucleotidylyl transferase"/>
    <property type="match status" value="1"/>
</dbReference>
<evidence type="ECO:0000256" key="3">
    <source>
        <dbReference type="ARBA" id="ARBA00022598"/>
    </source>
</evidence>
<evidence type="ECO:0000256" key="4">
    <source>
        <dbReference type="ARBA" id="ARBA00022655"/>
    </source>
</evidence>
<evidence type="ECO:0000256" key="2">
    <source>
        <dbReference type="ARBA" id="ARBA00009256"/>
    </source>
</evidence>
<feature type="binding site" evidence="8">
    <location>
        <begin position="238"/>
        <end position="241"/>
    </location>
    <ligand>
        <name>ATP</name>
        <dbReference type="ChEBI" id="CHEBI:30616"/>
    </ligand>
</feature>
<comment type="subunit">
    <text evidence="8">Homodimer.</text>
</comment>
<feature type="binding site" evidence="8">
    <location>
        <position position="108"/>
    </location>
    <ligand>
        <name>beta-alanine</name>
        <dbReference type="ChEBI" id="CHEBI:57966"/>
    </ligand>
</feature>
<keyword evidence="11" id="KW-1185">Reference proteome</keyword>
<dbReference type="InterPro" id="IPR004821">
    <property type="entry name" value="Cyt_trans-like"/>
</dbReference>
<evidence type="ECO:0000256" key="5">
    <source>
        <dbReference type="ARBA" id="ARBA00022741"/>
    </source>
</evidence>
<dbReference type="CDD" id="cd00560">
    <property type="entry name" value="PanC"/>
    <property type="match status" value="1"/>
</dbReference>
<feature type="active site" description="Proton donor" evidence="8">
    <location>
        <position position="84"/>
    </location>
</feature>
<protein>
    <recommendedName>
        <fullName evidence="8">Pantothenate synthetase</fullName>
        <shortName evidence="8">PS</shortName>
        <ecNumber evidence="8">6.3.2.1</ecNumber>
    </recommendedName>
    <alternativeName>
        <fullName evidence="8">Pantoate--beta-alanine ligase</fullName>
    </alternativeName>
    <alternativeName>
        <fullName evidence="8">Pantoate-activating enzyme</fullName>
    </alternativeName>
</protein>
<feature type="binding site" evidence="8">
    <location>
        <begin position="201"/>
        <end position="204"/>
    </location>
    <ligand>
        <name>ATP</name>
        <dbReference type="ChEBI" id="CHEBI:30616"/>
    </ligand>
</feature>
<evidence type="ECO:0000256" key="1">
    <source>
        <dbReference type="ARBA" id="ARBA00004990"/>
    </source>
</evidence>
<feature type="binding site" evidence="8">
    <location>
        <position position="108"/>
    </location>
    <ligand>
        <name>(R)-pantoate</name>
        <dbReference type="ChEBI" id="CHEBI:15980"/>
    </ligand>
</feature>
<dbReference type="NCBIfam" id="TIGR00125">
    <property type="entry name" value="cyt_tran_rel"/>
    <property type="match status" value="1"/>
</dbReference>
<keyword evidence="5 8" id="KW-0547">Nucleotide-binding</keyword>
<evidence type="ECO:0000256" key="9">
    <source>
        <dbReference type="SAM" id="MobiDB-lite"/>
    </source>
</evidence>
<reference evidence="10 11" key="1">
    <citation type="submission" date="2020-09" db="EMBL/GenBank/DDBJ databases">
        <title>Investigation of environmental microbe.</title>
        <authorList>
            <person name="Ou Y."/>
            <person name="Kang Q."/>
        </authorList>
    </citation>
    <scope>NUCLEOTIDE SEQUENCE [LARGE SCALE GENOMIC DNA]</scope>
    <source>
        <strain evidence="10 11">KJZ-9</strain>
    </source>
</reference>
<dbReference type="PANTHER" id="PTHR21299">
    <property type="entry name" value="CYTIDYLATE KINASE/PANTOATE-BETA-ALANINE LIGASE"/>
    <property type="match status" value="1"/>
</dbReference>
<dbReference type="UniPathway" id="UPA00028">
    <property type="reaction ID" value="UER00005"/>
</dbReference>
<comment type="similarity">
    <text evidence="2 8">Belongs to the pantothenate synthetase family.</text>
</comment>
<dbReference type="PANTHER" id="PTHR21299:SF1">
    <property type="entry name" value="PANTOATE--BETA-ALANINE LIGASE"/>
    <property type="match status" value="1"/>
</dbReference>
<feature type="region of interest" description="Disordered" evidence="9">
    <location>
        <begin position="1"/>
        <end position="28"/>
    </location>
</feature>
<keyword evidence="6 8" id="KW-0067">ATP-binding</keyword>
<feature type="compositionally biased region" description="Polar residues" evidence="9">
    <location>
        <begin position="1"/>
        <end position="14"/>
    </location>
</feature>
<dbReference type="GO" id="GO:0005524">
    <property type="term" value="F:ATP binding"/>
    <property type="evidence" value="ECO:0007669"/>
    <property type="project" value="UniProtKB-KW"/>
</dbReference>
<dbReference type="Proteomes" id="UP000516421">
    <property type="component" value="Chromosome"/>
</dbReference>
<dbReference type="Gene3D" id="3.30.1300.10">
    <property type="entry name" value="Pantoate-beta-alanine ligase, C-terminal domain"/>
    <property type="match status" value="1"/>
</dbReference>
<comment type="function">
    <text evidence="8">Catalyzes the condensation of pantoate with beta-alanine in an ATP-dependent reaction via a pantoyl-adenylate intermediate.</text>
</comment>
<dbReference type="EMBL" id="CP061538">
    <property type="protein sequence ID" value="QNV40157.1"/>
    <property type="molecule type" value="Genomic_DNA"/>
</dbReference>
<dbReference type="InterPro" id="IPR014729">
    <property type="entry name" value="Rossmann-like_a/b/a_fold"/>
</dbReference>
<comment type="catalytic activity">
    <reaction evidence="7 8">
        <text>(R)-pantoate + beta-alanine + ATP = (R)-pantothenate + AMP + diphosphate + H(+)</text>
        <dbReference type="Rhea" id="RHEA:10912"/>
        <dbReference type="ChEBI" id="CHEBI:15378"/>
        <dbReference type="ChEBI" id="CHEBI:15980"/>
        <dbReference type="ChEBI" id="CHEBI:29032"/>
        <dbReference type="ChEBI" id="CHEBI:30616"/>
        <dbReference type="ChEBI" id="CHEBI:33019"/>
        <dbReference type="ChEBI" id="CHEBI:57966"/>
        <dbReference type="ChEBI" id="CHEBI:456215"/>
        <dbReference type="EC" id="6.3.2.1"/>
    </reaction>
</comment>
<accession>A0A7H2BKG1</accession>
<evidence type="ECO:0000256" key="8">
    <source>
        <dbReference type="HAMAP-Rule" id="MF_00158"/>
    </source>
</evidence>
<sequence length="333" mass="36923">MNNSSKLSTRSTAKILSGTHNERTAHTVTDSPYIVRTIDELQKRVRKALKKTQQELNAQATEESPAGQSSLGFVPTMGALHDGHATLIRRAREQNEVVLVSVFVNPLQFGPNEDFDRYPRQLENDVALATEAGADIVFAPAVEEMYPAGAPLITVSSGKLGTMFEGKTRPGHFDGALTVVNKFFNILTAVRGKHSIYAYFGQKDAQQLSLVQRMVHDFNHSVIIKPVSIVREDNGLALSSRNQYLSSEERENALVLSRTLALLREKEITGRISESDLDMAREKINSTPGIRLDYLEVVDPMTFETPTENSQQVLALVAAYVGETRLIDNMELH</sequence>